<keyword evidence="2" id="KW-1185">Reference proteome</keyword>
<dbReference type="RefSeq" id="WP_231448271.1">
    <property type="nucleotide sequence ID" value="NZ_JAJOMB010000022.1"/>
</dbReference>
<gene>
    <name evidence="1" type="ORF">LR394_31590</name>
</gene>
<sequence length="527" mass="52006">MNQRARGVLSVTGVLTVAGGIAVGAAMLPEQIGVGPVSSPVANRLPAAIAVPTLACSGPETLVVPDGGKAVSPGAGVLISALLASDGEAEATLQAEGKNFDAIRDLSESVPKSAVSVHAGTRVPLGAKAGRTSIAGLSTWNLGPIVMTGESESTAPPPELAAVQSTLTPKGDLRGLSASRCDQTSADAWLVGGGTKTGERLRLLLSNPTAATAVVDVSVLGEKGKVEAPAGDGVVVPAGGQTPVLVDALAPDQERVAVHLVARSGQVVARMHGSKLRGLVPGGVDVVSPSAEPAKRQLIPGISLVNGYSKTADDPAAAGSTSIRLAVPGNEEAVVKIRLLNSSGEVEMPGAAVLNVPAGGVVDVPIAGIASGTYTAVIDADVPVVAGAQIGRPAAAGAQATDFGWAPAVTARKSGGYTMLPPGTRATVSLVAAAKASSLTITPLDAEGEELDVVNVEMKEATAAAFPLAEGAVAFRMSDPQGGAVAASVVATATDAVGTLITVLGVDPAKADEVPATAVADTRVGLK</sequence>
<name>A0A9X1NKH9_9ACTN</name>
<evidence type="ECO:0000313" key="2">
    <source>
        <dbReference type="Proteomes" id="UP001138997"/>
    </source>
</evidence>
<dbReference type="AlphaFoldDB" id="A0A9X1NKH9"/>
<protein>
    <submittedName>
        <fullName evidence="1">DUF5719 family protein</fullName>
    </submittedName>
</protein>
<reference evidence="1" key="1">
    <citation type="submission" date="2021-11" db="EMBL/GenBank/DDBJ databases">
        <title>Streptomyces corallinus and Kineosporia corallina sp. nov., two new coral-derived marine actinobacteria.</title>
        <authorList>
            <person name="Buangrab K."/>
            <person name="Sutthacheep M."/>
            <person name="Yeemin T."/>
            <person name="Harunari E."/>
            <person name="Igarashi Y."/>
            <person name="Sripreechasak P."/>
            <person name="Kanchanasin P."/>
            <person name="Tanasupawat S."/>
            <person name="Phongsopitanun W."/>
        </authorList>
    </citation>
    <scope>NUCLEOTIDE SEQUENCE</scope>
    <source>
        <strain evidence="1">JCM 31032</strain>
    </source>
</reference>
<dbReference type="Pfam" id="PF18986">
    <property type="entry name" value="DUF5719"/>
    <property type="match status" value="1"/>
</dbReference>
<organism evidence="1 2">
    <name type="scientific">Kineosporia babensis</name>
    <dbReference type="NCBI Taxonomy" id="499548"/>
    <lineage>
        <taxon>Bacteria</taxon>
        <taxon>Bacillati</taxon>
        <taxon>Actinomycetota</taxon>
        <taxon>Actinomycetes</taxon>
        <taxon>Kineosporiales</taxon>
        <taxon>Kineosporiaceae</taxon>
        <taxon>Kineosporia</taxon>
    </lineage>
</organism>
<dbReference type="EMBL" id="JAJOMB010000022">
    <property type="protein sequence ID" value="MCD5315449.1"/>
    <property type="molecule type" value="Genomic_DNA"/>
</dbReference>
<accession>A0A9X1NKH9</accession>
<evidence type="ECO:0000313" key="1">
    <source>
        <dbReference type="EMBL" id="MCD5315449.1"/>
    </source>
</evidence>
<dbReference type="Proteomes" id="UP001138997">
    <property type="component" value="Unassembled WGS sequence"/>
</dbReference>
<comment type="caution">
    <text evidence="1">The sequence shown here is derived from an EMBL/GenBank/DDBJ whole genome shotgun (WGS) entry which is preliminary data.</text>
</comment>
<dbReference type="InterPro" id="IPR043777">
    <property type="entry name" value="DUF5719"/>
</dbReference>
<proteinExistence type="predicted"/>